<organism evidence="2 3">
    <name type="scientific">Ancylobacter polymorphus</name>
    <dbReference type="NCBI Taxonomy" id="223390"/>
    <lineage>
        <taxon>Bacteria</taxon>
        <taxon>Pseudomonadati</taxon>
        <taxon>Pseudomonadota</taxon>
        <taxon>Alphaproteobacteria</taxon>
        <taxon>Hyphomicrobiales</taxon>
        <taxon>Xanthobacteraceae</taxon>
        <taxon>Ancylobacter</taxon>
    </lineage>
</organism>
<name>A0ABU0BD97_9HYPH</name>
<evidence type="ECO:0000256" key="1">
    <source>
        <dbReference type="SAM" id="MobiDB-lite"/>
    </source>
</evidence>
<feature type="compositionally biased region" description="Basic and acidic residues" evidence="1">
    <location>
        <begin position="1"/>
        <end position="12"/>
    </location>
</feature>
<feature type="region of interest" description="Disordered" evidence="1">
    <location>
        <begin position="104"/>
        <end position="123"/>
    </location>
</feature>
<evidence type="ECO:0000313" key="3">
    <source>
        <dbReference type="Proteomes" id="UP001224682"/>
    </source>
</evidence>
<dbReference type="Proteomes" id="UP001224682">
    <property type="component" value="Unassembled WGS sequence"/>
</dbReference>
<evidence type="ECO:0000313" key="2">
    <source>
        <dbReference type="EMBL" id="MDQ0303813.1"/>
    </source>
</evidence>
<gene>
    <name evidence="2" type="ORF">J2S75_002847</name>
</gene>
<dbReference type="RefSeq" id="WP_307020514.1">
    <property type="nucleotide sequence ID" value="NZ_JAUSUI010000005.1"/>
</dbReference>
<keyword evidence="3" id="KW-1185">Reference proteome</keyword>
<feature type="region of interest" description="Disordered" evidence="1">
    <location>
        <begin position="1"/>
        <end position="53"/>
    </location>
</feature>
<protein>
    <submittedName>
        <fullName evidence="2">Uncharacterized protein</fullName>
    </submittedName>
</protein>
<dbReference type="EMBL" id="JAUSUI010000005">
    <property type="protein sequence ID" value="MDQ0303813.1"/>
    <property type="molecule type" value="Genomic_DNA"/>
</dbReference>
<sequence length="203" mass="23050">MAKKQLEAFNRHKAERKPTRRPAEVKTFDRRSLDNPKGVIPSEDEIRGPLDGPHERSAVIRNLRSDVLAQLKARRQIDECQYAAGRHWEALWERAEIGGIKAMDTTKEPVDGGGETAEPLTDRQRKAVRDLRLADGDLGVRGAVLVRRVLGRRETIRYIAAEYATGSKHDELYFGRLFRDCLDVLSISFGYADRRLTVTANRV</sequence>
<feature type="compositionally biased region" description="Basic and acidic residues" evidence="1">
    <location>
        <begin position="44"/>
        <end position="53"/>
    </location>
</feature>
<comment type="caution">
    <text evidence="2">The sequence shown here is derived from an EMBL/GenBank/DDBJ whole genome shotgun (WGS) entry which is preliminary data.</text>
</comment>
<feature type="compositionally biased region" description="Basic and acidic residues" evidence="1">
    <location>
        <begin position="21"/>
        <end position="34"/>
    </location>
</feature>
<reference evidence="2 3" key="1">
    <citation type="submission" date="2023-07" db="EMBL/GenBank/DDBJ databases">
        <title>Genomic Encyclopedia of Type Strains, Phase IV (KMG-IV): sequencing the most valuable type-strain genomes for metagenomic binning, comparative biology and taxonomic classification.</title>
        <authorList>
            <person name="Goeker M."/>
        </authorList>
    </citation>
    <scope>NUCLEOTIDE SEQUENCE [LARGE SCALE GENOMIC DNA]</scope>
    <source>
        <strain evidence="2 3">DSM 2457</strain>
    </source>
</reference>
<proteinExistence type="predicted"/>
<accession>A0ABU0BD97</accession>